<dbReference type="OrthoDB" id="354769at2759"/>
<comment type="subunit">
    <text evidence="4">Monomer.</text>
</comment>
<evidence type="ECO:0000256" key="4">
    <source>
        <dbReference type="ARBA" id="ARBA00011245"/>
    </source>
</evidence>
<sequence length="337" mass="38360">MRLTSKSTLDGIKTGYLPRKLTSIDNPEPLVGARPPTPLSLYRNNKKLNVTDISTKYCELLDFYDLRSGKKVETAAMAAGTVVHLALEKEAEKHLVKVTLPDTLKLSREEEMAKKFLDLIARLNAMLAGHAVREFYTFGLVDDCLITGYIDELGRGPDNSLIISDTKSRVKGTLPPVSQRLSAYHQLLVYHKLLLSMLHDSELAQSLPRLYEAFEVDPNRPFSNEFVIALENKYSSLSLIESRLRELLHKVAFKLNVSDEIQVSYRRSTGTNAGALIDTCRYIYDEQAFQELKEFSLQFWRGERDAIGVDPAERNKCRTCQWFDRCEWRATMDAAML</sequence>
<evidence type="ECO:0000256" key="2">
    <source>
        <dbReference type="ARBA" id="ARBA00001966"/>
    </source>
</evidence>
<keyword evidence="8" id="KW-0378">Hydrolase</keyword>
<evidence type="ECO:0000256" key="1">
    <source>
        <dbReference type="ARBA" id="ARBA00001946"/>
    </source>
</evidence>
<dbReference type="AlphaFoldDB" id="A0A167D1K1"/>
<keyword evidence="7" id="KW-0540">Nuclease</keyword>
<keyword evidence="6" id="KW-0479">Metal-binding</keyword>
<dbReference type="Pfam" id="PF09810">
    <property type="entry name" value="Exo5"/>
    <property type="match status" value="3"/>
</dbReference>
<dbReference type="InterPro" id="IPR019190">
    <property type="entry name" value="EXOV"/>
</dbReference>
<dbReference type="GeneID" id="30037668"/>
<keyword evidence="9" id="KW-0408">Iron</keyword>
<dbReference type="GO" id="GO:0005634">
    <property type="term" value="C:nucleus"/>
    <property type="evidence" value="ECO:0007669"/>
    <property type="project" value="TreeGrafter"/>
</dbReference>
<evidence type="ECO:0000256" key="5">
    <source>
        <dbReference type="ARBA" id="ARBA00013561"/>
    </source>
</evidence>
<dbReference type="GO" id="GO:0051539">
    <property type="term" value="F:4 iron, 4 sulfur cluster binding"/>
    <property type="evidence" value="ECO:0007669"/>
    <property type="project" value="UniProtKB-KW"/>
</dbReference>
<comment type="similarity">
    <text evidence="3">Belongs to the EXO5 family.</text>
</comment>
<dbReference type="Proteomes" id="UP000189580">
    <property type="component" value="Chromosome a"/>
</dbReference>
<keyword evidence="6" id="KW-0004">4Fe-4S</keyword>
<keyword evidence="8" id="KW-0269">Exonuclease</keyword>
<protein>
    <recommendedName>
        <fullName evidence="5">Exonuclease V, mitochondrial</fullName>
    </recommendedName>
    <alternativeName>
        <fullName evidence="11">Defects in morphology protein 1</fullName>
    </alternativeName>
</protein>
<dbReference type="EMBL" id="CP014501">
    <property type="protein sequence ID" value="ANB12365.1"/>
    <property type="molecule type" value="Genomic_DNA"/>
</dbReference>
<dbReference type="RefSeq" id="XP_018734842.1">
    <property type="nucleotide sequence ID" value="XM_018882566.1"/>
</dbReference>
<evidence type="ECO:0000256" key="11">
    <source>
        <dbReference type="ARBA" id="ARBA00030412"/>
    </source>
</evidence>
<dbReference type="InterPro" id="IPR011604">
    <property type="entry name" value="PDDEXK-like_dom_sf"/>
</dbReference>
<dbReference type="Gene3D" id="3.90.320.10">
    <property type="match status" value="1"/>
</dbReference>
<evidence type="ECO:0000256" key="7">
    <source>
        <dbReference type="ARBA" id="ARBA00022722"/>
    </source>
</evidence>
<keyword evidence="13" id="KW-1185">Reference proteome</keyword>
<dbReference type="GO" id="GO:0036297">
    <property type="term" value="P:interstrand cross-link repair"/>
    <property type="evidence" value="ECO:0007669"/>
    <property type="project" value="TreeGrafter"/>
</dbReference>
<dbReference type="PANTHER" id="PTHR14464">
    <property type="entry name" value="EXONUCLEASE V"/>
    <property type="match status" value="1"/>
</dbReference>
<accession>A0A167D1K1</accession>
<evidence type="ECO:0000256" key="9">
    <source>
        <dbReference type="ARBA" id="ARBA00023004"/>
    </source>
</evidence>
<proteinExistence type="inferred from homology"/>
<gene>
    <name evidence="12" type="ORF">AWJ20_616</name>
</gene>
<dbReference type="KEGG" id="slb:AWJ20_616"/>
<comment type="cofactor">
    <cofactor evidence="2">
        <name>[4Fe-4S] cluster</name>
        <dbReference type="ChEBI" id="CHEBI:49883"/>
    </cofactor>
</comment>
<evidence type="ECO:0000313" key="12">
    <source>
        <dbReference type="EMBL" id="ANB12365.1"/>
    </source>
</evidence>
<evidence type="ECO:0000313" key="13">
    <source>
        <dbReference type="Proteomes" id="UP000189580"/>
    </source>
</evidence>
<evidence type="ECO:0000256" key="3">
    <source>
        <dbReference type="ARBA" id="ARBA00009797"/>
    </source>
</evidence>
<keyword evidence="10" id="KW-0411">Iron-sulfur</keyword>
<name>A0A167D1K1_9ASCO</name>
<comment type="cofactor">
    <cofactor evidence="1">
        <name>Mg(2+)</name>
        <dbReference type="ChEBI" id="CHEBI:18420"/>
    </cofactor>
</comment>
<evidence type="ECO:0000256" key="6">
    <source>
        <dbReference type="ARBA" id="ARBA00022485"/>
    </source>
</evidence>
<evidence type="ECO:0000256" key="8">
    <source>
        <dbReference type="ARBA" id="ARBA00022839"/>
    </source>
</evidence>
<organism evidence="12 13">
    <name type="scientific">Sugiyamaella lignohabitans</name>
    <dbReference type="NCBI Taxonomy" id="796027"/>
    <lineage>
        <taxon>Eukaryota</taxon>
        <taxon>Fungi</taxon>
        <taxon>Dikarya</taxon>
        <taxon>Ascomycota</taxon>
        <taxon>Saccharomycotina</taxon>
        <taxon>Dipodascomycetes</taxon>
        <taxon>Dipodascales</taxon>
        <taxon>Trichomonascaceae</taxon>
        <taxon>Sugiyamaella</taxon>
    </lineage>
</organism>
<reference evidence="12 13" key="1">
    <citation type="submission" date="2016-02" db="EMBL/GenBank/DDBJ databases">
        <title>Complete genome sequence and transcriptome regulation of the pentose utilising yeast Sugiyamaella lignohabitans.</title>
        <authorList>
            <person name="Bellasio M."/>
            <person name="Peymann A."/>
            <person name="Valli M."/>
            <person name="Sipitzky M."/>
            <person name="Graf A."/>
            <person name="Sauer M."/>
            <person name="Marx H."/>
            <person name="Mattanovich D."/>
        </authorList>
    </citation>
    <scope>NUCLEOTIDE SEQUENCE [LARGE SCALE GENOMIC DNA]</scope>
    <source>
        <strain evidence="12 13">CBS 10342</strain>
    </source>
</reference>
<dbReference type="GO" id="GO:0045145">
    <property type="term" value="F:single-stranded DNA 5'-3' DNA exonuclease activity"/>
    <property type="evidence" value="ECO:0007669"/>
    <property type="project" value="InterPro"/>
</dbReference>
<evidence type="ECO:0000256" key="10">
    <source>
        <dbReference type="ARBA" id="ARBA00023014"/>
    </source>
</evidence>
<dbReference type="GO" id="GO:0005739">
    <property type="term" value="C:mitochondrion"/>
    <property type="evidence" value="ECO:0007669"/>
    <property type="project" value="TreeGrafter"/>
</dbReference>
<dbReference type="PANTHER" id="PTHR14464:SF4">
    <property type="entry name" value="EXONUCLEASE V"/>
    <property type="match status" value="1"/>
</dbReference>